<feature type="transmembrane region" description="Helical" evidence="5">
    <location>
        <begin position="20"/>
        <end position="41"/>
    </location>
</feature>
<dbReference type="Pfam" id="PF13426">
    <property type="entry name" value="PAS_9"/>
    <property type="match status" value="1"/>
</dbReference>
<organism evidence="7 8">
    <name type="scientific">Ectopseudomonas oleovorans</name>
    <name type="common">Pseudomonas oleovorans</name>
    <dbReference type="NCBI Taxonomy" id="301"/>
    <lineage>
        <taxon>Bacteria</taxon>
        <taxon>Pseudomonadati</taxon>
        <taxon>Pseudomonadota</taxon>
        <taxon>Gammaproteobacteria</taxon>
        <taxon>Pseudomonadales</taxon>
        <taxon>Pseudomonadaceae</taxon>
        <taxon>Ectopseudomonas</taxon>
    </lineage>
</organism>
<dbReference type="GO" id="GO:0005886">
    <property type="term" value="C:plasma membrane"/>
    <property type="evidence" value="ECO:0007669"/>
    <property type="project" value="UniProtKB-SubCell"/>
</dbReference>
<reference evidence="7 8" key="1">
    <citation type="submission" date="2018-08" db="EMBL/GenBank/DDBJ databases">
        <title>Genome sequencing of rice bacterial endophytes.</title>
        <authorList>
            <person name="Venturi V."/>
        </authorList>
    </citation>
    <scope>NUCLEOTIDE SEQUENCE [LARGE SCALE GENOMIC DNA]</scope>
    <source>
        <strain evidence="7 8">E1205</strain>
    </source>
</reference>
<keyword evidence="5" id="KW-0472">Membrane</keyword>
<evidence type="ECO:0000256" key="2">
    <source>
        <dbReference type="ARBA" id="ARBA00004533"/>
    </source>
</evidence>
<feature type="transmembrane region" description="Helical" evidence="5">
    <location>
        <begin position="105"/>
        <end position="123"/>
    </location>
</feature>
<dbReference type="InterPro" id="IPR029787">
    <property type="entry name" value="Nucleotide_cyclase"/>
</dbReference>
<dbReference type="Pfam" id="PF00990">
    <property type="entry name" value="GGDEF"/>
    <property type="match status" value="1"/>
</dbReference>
<comment type="catalytic activity">
    <reaction evidence="4">
        <text>2 GTP = 3',3'-c-di-GMP + 2 diphosphate</text>
        <dbReference type="Rhea" id="RHEA:24898"/>
        <dbReference type="ChEBI" id="CHEBI:33019"/>
        <dbReference type="ChEBI" id="CHEBI:37565"/>
        <dbReference type="ChEBI" id="CHEBI:58805"/>
        <dbReference type="EC" id="2.7.7.65"/>
    </reaction>
</comment>
<sequence>MPQSSCQSAWVMETLYFSPLLLGINLMLGSAIASTALWYFARPYRGPGVWMSGAWMLNLGIWLFIGYMASASPWLNIAGNSLQLAGEALLMVGVFRFLGLPPPWWTVPASAGAMSLVMSWHWFVAPINTEFVVTFYALIGGLLPIQACRALWVAREEPELRGVRRFVALAFAGFALITLLRALLGLIDGLQGIEHVDVTRSVPYLLPYNFGIPLWVIGLVGLALMTMRRILADSRRHAEQAEDSAERFERLMRITQAGVVVLERGRIVDANPMLETLFARSREHLLSANLHSLFAPAEQTRIEELLGRADGQPHDLEALRDAVPFAAEISIAQLREDGRQVAEIRDVSRRKALEQQLLHLATTDPLTEALNRRAFEERASQALQRSQRQNLPLCLAMLDLDHFKQVNDRHGHITGDAVLREFSLLCRQRARATDLFARVGGEEFILLLPDSDLEAAAQGLERLRTNLAERNLQGLRISVSIGLAEWRPGETLEQLQQRADTALYAAKVAGRDRLMRAT</sequence>
<protein>
    <recommendedName>
        <fullName evidence="3">diguanylate cyclase</fullName>
        <ecNumber evidence="3">2.7.7.65</ecNumber>
    </recommendedName>
</protein>
<dbReference type="Proteomes" id="UP000265836">
    <property type="component" value="Unassembled WGS sequence"/>
</dbReference>
<dbReference type="InterPro" id="IPR043128">
    <property type="entry name" value="Rev_trsase/Diguanyl_cyclase"/>
</dbReference>
<feature type="transmembrane region" description="Helical" evidence="5">
    <location>
        <begin position="48"/>
        <end position="69"/>
    </location>
</feature>
<feature type="transmembrane region" description="Helical" evidence="5">
    <location>
        <begin position="166"/>
        <end position="187"/>
    </location>
</feature>
<evidence type="ECO:0000256" key="4">
    <source>
        <dbReference type="ARBA" id="ARBA00034247"/>
    </source>
</evidence>
<evidence type="ECO:0000259" key="6">
    <source>
        <dbReference type="PROSITE" id="PS50887"/>
    </source>
</evidence>
<dbReference type="SMART" id="SM00267">
    <property type="entry name" value="GGDEF"/>
    <property type="match status" value="1"/>
</dbReference>
<dbReference type="InterPro" id="IPR000160">
    <property type="entry name" value="GGDEF_dom"/>
</dbReference>
<dbReference type="NCBIfam" id="TIGR00229">
    <property type="entry name" value="sensory_box"/>
    <property type="match status" value="1"/>
</dbReference>
<feature type="transmembrane region" description="Helical" evidence="5">
    <location>
        <begin position="207"/>
        <end position="227"/>
    </location>
</feature>
<dbReference type="PANTHER" id="PTHR45138">
    <property type="entry name" value="REGULATORY COMPONENTS OF SENSORY TRANSDUCTION SYSTEM"/>
    <property type="match status" value="1"/>
</dbReference>
<evidence type="ECO:0000313" key="7">
    <source>
        <dbReference type="EMBL" id="RIA19350.1"/>
    </source>
</evidence>
<dbReference type="SUPFAM" id="SSF55073">
    <property type="entry name" value="Nucleotide cyclase"/>
    <property type="match status" value="1"/>
</dbReference>
<comment type="cofactor">
    <cofactor evidence="1">
        <name>Mg(2+)</name>
        <dbReference type="ChEBI" id="CHEBI:18420"/>
    </cofactor>
</comment>
<name>A0A397M2V9_ECTOL</name>
<dbReference type="GO" id="GO:0052621">
    <property type="term" value="F:diguanylate cyclase activity"/>
    <property type="evidence" value="ECO:0007669"/>
    <property type="project" value="UniProtKB-EC"/>
</dbReference>
<dbReference type="SUPFAM" id="SSF55785">
    <property type="entry name" value="PYP-like sensor domain (PAS domain)"/>
    <property type="match status" value="1"/>
</dbReference>
<dbReference type="CDD" id="cd00130">
    <property type="entry name" value="PAS"/>
    <property type="match status" value="1"/>
</dbReference>
<comment type="caution">
    <text evidence="7">The sequence shown here is derived from an EMBL/GenBank/DDBJ whole genome shotgun (WGS) entry which is preliminary data.</text>
</comment>
<dbReference type="EC" id="2.7.7.65" evidence="3"/>
<evidence type="ECO:0000256" key="3">
    <source>
        <dbReference type="ARBA" id="ARBA00012528"/>
    </source>
</evidence>
<keyword evidence="5" id="KW-0812">Transmembrane</keyword>
<feature type="transmembrane region" description="Helical" evidence="5">
    <location>
        <begin position="135"/>
        <end position="154"/>
    </location>
</feature>
<evidence type="ECO:0000313" key="8">
    <source>
        <dbReference type="Proteomes" id="UP000265836"/>
    </source>
</evidence>
<dbReference type="CDD" id="cd01949">
    <property type="entry name" value="GGDEF"/>
    <property type="match status" value="1"/>
</dbReference>
<evidence type="ECO:0000256" key="1">
    <source>
        <dbReference type="ARBA" id="ARBA00001946"/>
    </source>
</evidence>
<gene>
    <name evidence="7" type="ORF">DFO61_4695</name>
</gene>
<dbReference type="InterPro" id="IPR000014">
    <property type="entry name" value="PAS"/>
</dbReference>
<dbReference type="FunFam" id="3.30.70.270:FF:000001">
    <property type="entry name" value="Diguanylate cyclase domain protein"/>
    <property type="match status" value="1"/>
</dbReference>
<accession>A0A397M2V9</accession>
<dbReference type="PROSITE" id="PS50887">
    <property type="entry name" value="GGDEF"/>
    <property type="match status" value="1"/>
</dbReference>
<dbReference type="Gene3D" id="3.30.450.20">
    <property type="entry name" value="PAS domain"/>
    <property type="match status" value="1"/>
</dbReference>
<feature type="domain" description="GGDEF" evidence="6">
    <location>
        <begin position="391"/>
        <end position="518"/>
    </location>
</feature>
<dbReference type="EMBL" id="QXDA01000008">
    <property type="protein sequence ID" value="RIA19350.1"/>
    <property type="molecule type" value="Genomic_DNA"/>
</dbReference>
<dbReference type="NCBIfam" id="TIGR00254">
    <property type="entry name" value="GGDEF"/>
    <property type="match status" value="1"/>
</dbReference>
<evidence type="ECO:0000256" key="5">
    <source>
        <dbReference type="SAM" id="Phobius"/>
    </source>
</evidence>
<keyword evidence="5" id="KW-1133">Transmembrane helix</keyword>
<dbReference type="InterPro" id="IPR050469">
    <property type="entry name" value="Diguanylate_Cyclase"/>
</dbReference>
<dbReference type="SMART" id="SM00091">
    <property type="entry name" value="PAS"/>
    <property type="match status" value="1"/>
</dbReference>
<dbReference type="InterPro" id="IPR035965">
    <property type="entry name" value="PAS-like_dom_sf"/>
</dbReference>
<dbReference type="Gene3D" id="3.30.70.270">
    <property type="match status" value="1"/>
</dbReference>
<dbReference type="AlphaFoldDB" id="A0A397M2V9"/>
<proteinExistence type="predicted"/>
<dbReference type="PANTHER" id="PTHR45138:SF9">
    <property type="entry name" value="DIGUANYLATE CYCLASE DGCM-RELATED"/>
    <property type="match status" value="1"/>
</dbReference>
<comment type="subcellular location">
    <subcellularLocation>
        <location evidence="2">Cell inner membrane</location>
    </subcellularLocation>
</comment>
<dbReference type="RefSeq" id="WP_170965261.1">
    <property type="nucleotide sequence ID" value="NZ_QXDA01000008.1"/>
</dbReference>